<sequence>MTVTEDFLTRLNIQNIHDVVPVRGGDINEAYSLYSGTQHYFLKVQKQHPASFFDVEIAGLTALSQVVRTPKVIANGEIRGDAYLILEWIDRGKSDQGALGRTVANLHQKKSDNGLFGFDVDNLNDTVPKHNDWQKSWAEFFVTQRLDPLMAQAKKQNSWLTQRGNHYEQLRETILQDDHAQTVQPSLLHGDLWSGNFMFDRLGTPILIDPNSFYGDREYDIAISQVFSGFKPAFYESYEAAYPLDSGFQTRANWYKFYYILMHFVRFGDIYAPRVDRLLATF</sequence>
<gene>
    <name evidence="2" type="ORF">C5L23_001554</name>
</gene>
<evidence type="ECO:0008006" key="4">
    <source>
        <dbReference type="Google" id="ProtNLM"/>
    </source>
</evidence>
<evidence type="ECO:0000313" key="3">
    <source>
        <dbReference type="Proteomes" id="UP000295681"/>
    </source>
</evidence>
<accession>A0A4R5N7E5</accession>
<keyword evidence="1" id="KW-0418">Kinase</keyword>
<protein>
    <recommendedName>
        <fullName evidence="4">Aminoglycoside phosphotransferase domain-containing protein</fullName>
    </recommendedName>
</protein>
<dbReference type="PANTHER" id="PTHR12149:SF8">
    <property type="entry name" value="PROTEIN-RIBULOSAMINE 3-KINASE"/>
    <property type="match status" value="1"/>
</dbReference>
<proteinExistence type="inferred from homology"/>
<dbReference type="InterPro" id="IPR011009">
    <property type="entry name" value="Kinase-like_dom_sf"/>
</dbReference>
<organism evidence="2 3">
    <name type="scientific">Leuconostoc fallax</name>
    <dbReference type="NCBI Taxonomy" id="1251"/>
    <lineage>
        <taxon>Bacteria</taxon>
        <taxon>Bacillati</taxon>
        <taxon>Bacillota</taxon>
        <taxon>Bacilli</taxon>
        <taxon>Lactobacillales</taxon>
        <taxon>Lactobacillaceae</taxon>
        <taxon>Leuconostoc</taxon>
    </lineage>
</organism>
<dbReference type="EMBL" id="PUFI01000015">
    <property type="protein sequence ID" value="TDG67755.1"/>
    <property type="molecule type" value="Genomic_DNA"/>
</dbReference>
<evidence type="ECO:0000313" key="2">
    <source>
        <dbReference type="EMBL" id="TDG67755.1"/>
    </source>
</evidence>
<dbReference type="Gene3D" id="3.30.200.20">
    <property type="entry name" value="Phosphorylase Kinase, domain 1"/>
    <property type="match status" value="1"/>
</dbReference>
<keyword evidence="1" id="KW-0808">Transferase</keyword>
<dbReference type="PIRSF" id="PIRSF006221">
    <property type="entry name" value="Ketosamine-3-kinase"/>
    <property type="match status" value="1"/>
</dbReference>
<dbReference type="SUPFAM" id="SSF56112">
    <property type="entry name" value="Protein kinase-like (PK-like)"/>
    <property type="match status" value="1"/>
</dbReference>
<evidence type="ECO:0000256" key="1">
    <source>
        <dbReference type="PIRNR" id="PIRNR006221"/>
    </source>
</evidence>
<dbReference type="RefSeq" id="WP_133264660.1">
    <property type="nucleotide sequence ID" value="NZ_JAGYGP010000001.1"/>
</dbReference>
<dbReference type="Gene3D" id="3.90.1200.10">
    <property type="match status" value="1"/>
</dbReference>
<dbReference type="Pfam" id="PF03881">
    <property type="entry name" value="Fructosamin_kin"/>
    <property type="match status" value="1"/>
</dbReference>
<dbReference type="InterPro" id="IPR016477">
    <property type="entry name" value="Fructo-/Ketosamine-3-kinase"/>
</dbReference>
<reference evidence="2 3" key="1">
    <citation type="journal article" date="2019" name="Appl. Microbiol. Biotechnol.">
        <title>Uncovering carbohydrate metabolism through a genotype-phenotype association study of 56 lactic acid bacteria genomes.</title>
        <authorList>
            <person name="Buron-Moles G."/>
            <person name="Chailyan A."/>
            <person name="Dolejs I."/>
            <person name="Forster J."/>
            <person name="Miks M.H."/>
        </authorList>
    </citation>
    <scope>NUCLEOTIDE SEQUENCE [LARGE SCALE GENOMIC DNA]</scope>
    <source>
        <strain evidence="2 3">ATCC 700006</strain>
    </source>
</reference>
<dbReference type="AlphaFoldDB" id="A0A4R5N7E5"/>
<keyword evidence="3" id="KW-1185">Reference proteome</keyword>
<comment type="similarity">
    <text evidence="1">Belongs to the fructosamine kinase family.</text>
</comment>
<dbReference type="Proteomes" id="UP000295681">
    <property type="component" value="Unassembled WGS sequence"/>
</dbReference>
<dbReference type="GO" id="GO:0016301">
    <property type="term" value="F:kinase activity"/>
    <property type="evidence" value="ECO:0007669"/>
    <property type="project" value="UniProtKB-UniRule"/>
</dbReference>
<comment type="caution">
    <text evidence="2">The sequence shown here is derived from an EMBL/GenBank/DDBJ whole genome shotgun (WGS) entry which is preliminary data.</text>
</comment>
<dbReference type="PANTHER" id="PTHR12149">
    <property type="entry name" value="FRUCTOSAMINE 3 KINASE-RELATED PROTEIN"/>
    <property type="match status" value="1"/>
</dbReference>
<dbReference type="STRING" id="907931.GCA_000165675_00179"/>
<name>A0A4R5N7E5_9LACO</name>